<dbReference type="AlphaFoldDB" id="A0A498D2B9"/>
<dbReference type="EMBL" id="RCHT01000005">
    <property type="protein sequence ID" value="RLL12791.1"/>
    <property type="molecule type" value="Genomic_DNA"/>
</dbReference>
<evidence type="ECO:0000313" key="3">
    <source>
        <dbReference type="Proteomes" id="UP000276301"/>
    </source>
</evidence>
<name>A0A498D2B9_9FIRM</name>
<reference evidence="2 3" key="1">
    <citation type="submission" date="2018-10" db="EMBL/GenBank/DDBJ databases">
        <title>Anaerotruncus faecis sp. nov., isolated from human feces.</title>
        <authorList>
            <person name="Wang Y.-J."/>
        </authorList>
    </citation>
    <scope>NUCLEOTIDE SEQUENCE [LARGE SCALE GENOMIC DNA]</scope>
    <source>
        <strain evidence="2 3">22A2-44</strain>
    </source>
</reference>
<keyword evidence="1" id="KW-0732">Signal</keyword>
<feature type="chain" id="PRO_5019844561" description="DUF5067 domain-containing protein" evidence="1">
    <location>
        <begin position="23"/>
        <end position="189"/>
    </location>
</feature>
<feature type="signal peptide" evidence="1">
    <location>
        <begin position="1"/>
        <end position="22"/>
    </location>
</feature>
<dbReference type="RefSeq" id="WP_121586439.1">
    <property type="nucleotide sequence ID" value="NZ_RCHT01000005.1"/>
</dbReference>
<sequence length="189" mass="20830">MKKILAMLVSAAIMAGMCGCAAKTEAKPMIQVDIESGVFTVTPQEFIDEWNQSLKNFQDASSDSKAKYIIPMPDYVNSGEAINLTKGLDVTLSEDPDSGKLKKIEIQRYIWTITNEGSLTHGFMVSAFPSLFNPKTELDLATEFNLDSSYDMGDIADGDVIFSYIAYEGLTSIYIEPMHLQLPDQTSST</sequence>
<proteinExistence type="predicted"/>
<protein>
    <recommendedName>
        <fullName evidence="4">DUF5067 domain-containing protein</fullName>
    </recommendedName>
</protein>
<dbReference type="Proteomes" id="UP000276301">
    <property type="component" value="Unassembled WGS sequence"/>
</dbReference>
<accession>A0A498D2B9</accession>
<organism evidence="2 3">
    <name type="scientific">Anaerotruncus massiliensis</name>
    <name type="common">ex Liu et al. 2021</name>
    <dbReference type="NCBI Taxonomy" id="2321404"/>
    <lineage>
        <taxon>Bacteria</taxon>
        <taxon>Bacillati</taxon>
        <taxon>Bacillota</taxon>
        <taxon>Clostridia</taxon>
        <taxon>Eubacteriales</taxon>
        <taxon>Oscillospiraceae</taxon>
        <taxon>Anaerotruncus</taxon>
    </lineage>
</organism>
<dbReference type="PROSITE" id="PS51257">
    <property type="entry name" value="PROKAR_LIPOPROTEIN"/>
    <property type="match status" value="1"/>
</dbReference>
<comment type="caution">
    <text evidence="2">The sequence shown here is derived from an EMBL/GenBank/DDBJ whole genome shotgun (WGS) entry which is preliminary data.</text>
</comment>
<evidence type="ECO:0008006" key="4">
    <source>
        <dbReference type="Google" id="ProtNLM"/>
    </source>
</evidence>
<evidence type="ECO:0000256" key="1">
    <source>
        <dbReference type="SAM" id="SignalP"/>
    </source>
</evidence>
<keyword evidence="3" id="KW-1185">Reference proteome</keyword>
<gene>
    <name evidence="2" type="ORF">D4A47_05140</name>
</gene>
<evidence type="ECO:0000313" key="2">
    <source>
        <dbReference type="EMBL" id="RLL12791.1"/>
    </source>
</evidence>